<dbReference type="RefSeq" id="WP_243604903.1">
    <property type="nucleotide sequence ID" value="NZ_JALGRD010000002.1"/>
</dbReference>
<protein>
    <submittedName>
        <fullName evidence="2">Uncharacterized protein</fullName>
    </submittedName>
</protein>
<evidence type="ECO:0000313" key="2">
    <source>
        <dbReference type="EMBL" id="MCJ0972720.1"/>
    </source>
</evidence>
<keyword evidence="1" id="KW-0812">Transmembrane</keyword>
<gene>
    <name evidence="2" type="ORF">MST27_04980</name>
</gene>
<reference evidence="2" key="1">
    <citation type="submission" date="2022-03" db="EMBL/GenBank/DDBJ databases">
        <title>Pseudomonas marianensis sp. nov., a marine bacterium isolated from deep-sea sediments of the Mariana Trench.</title>
        <authorList>
            <person name="Wei Y."/>
        </authorList>
    </citation>
    <scope>NUCLEOTIDE SEQUENCE</scope>
    <source>
        <strain evidence="2">PS1</strain>
    </source>
</reference>
<proteinExistence type="predicted"/>
<evidence type="ECO:0000256" key="1">
    <source>
        <dbReference type="SAM" id="Phobius"/>
    </source>
</evidence>
<sequence>MNRTLPLPYDDTPSGHSFAAGWTVLWVFGLAGVFLYGLAFEAALHHFFGV</sequence>
<name>A0A9X1W217_9GAMM</name>
<organism evidence="2 3">
    <name type="scientific">Stutzerimonas marianensis</name>
    <dbReference type="NCBI Taxonomy" id="2929513"/>
    <lineage>
        <taxon>Bacteria</taxon>
        <taxon>Pseudomonadati</taxon>
        <taxon>Pseudomonadota</taxon>
        <taxon>Gammaproteobacteria</taxon>
        <taxon>Pseudomonadales</taxon>
        <taxon>Pseudomonadaceae</taxon>
        <taxon>Stutzerimonas</taxon>
    </lineage>
</organism>
<feature type="transmembrane region" description="Helical" evidence="1">
    <location>
        <begin position="20"/>
        <end position="44"/>
    </location>
</feature>
<accession>A0A9X1W217</accession>
<keyword evidence="3" id="KW-1185">Reference proteome</keyword>
<comment type="caution">
    <text evidence="2">The sequence shown here is derived from an EMBL/GenBank/DDBJ whole genome shotgun (WGS) entry which is preliminary data.</text>
</comment>
<keyword evidence="1" id="KW-0472">Membrane</keyword>
<keyword evidence="1" id="KW-1133">Transmembrane helix</keyword>
<dbReference type="AlphaFoldDB" id="A0A9X1W217"/>
<dbReference type="Proteomes" id="UP001139682">
    <property type="component" value="Unassembled WGS sequence"/>
</dbReference>
<evidence type="ECO:0000313" key="3">
    <source>
        <dbReference type="Proteomes" id="UP001139682"/>
    </source>
</evidence>
<dbReference type="EMBL" id="JALGRD010000002">
    <property type="protein sequence ID" value="MCJ0972720.1"/>
    <property type="molecule type" value="Genomic_DNA"/>
</dbReference>